<accession>J9QY69</accession>
<dbReference type="PANTHER" id="PTHR38471">
    <property type="entry name" value="FOUR HELIX BUNDLE PROTEIN"/>
    <property type="match status" value="1"/>
</dbReference>
<protein>
    <recommendedName>
        <fullName evidence="3">S23 ribosomal protein</fullName>
    </recommendedName>
</protein>
<name>J9QY69_RIEAN</name>
<dbReference type="Gene3D" id="1.20.1440.60">
    <property type="entry name" value="23S rRNA-intervening sequence"/>
    <property type="match status" value="1"/>
</dbReference>
<gene>
    <name evidence="1" type="ORF">B739_0758</name>
</gene>
<dbReference type="AlphaFoldDB" id="J9QY69"/>
<evidence type="ECO:0008006" key="3">
    <source>
        <dbReference type="Google" id="ProtNLM"/>
    </source>
</evidence>
<reference evidence="1 2" key="1">
    <citation type="submission" date="2012-09" db="EMBL/GenBank/DDBJ databases">
        <title>Riemerella anatipestifer vaccine strains.</title>
        <authorList>
            <person name="Chun C.A."/>
            <person name="Shu W.M."/>
            <person name="Kang Z.D."/>
            <person name="Jia W.X."/>
        </authorList>
    </citation>
    <scope>NUCLEOTIDE SEQUENCE [LARGE SCALE GENOMIC DNA]</scope>
    <source>
        <strain evidence="1 2">RA-CH-1</strain>
    </source>
</reference>
<dbReference type="KEGG" id="rag:B739_0758"/>
<organism evidence="1 2">
    <name type="scientific">Riemerella anatipestifer RA-CH-1</name>
    <dbReference type="NCBI Taxonomy" id="1228997"/>
    <lineage>
        <taxon>Bacteria</taxon>
        <taxon>Pseudomonadati</taxon>
        <taxon>Bacteroidota</taxon>
        <taxon>Flavobacteriia</taxon>
        <taxon>Flavobacteriales</taxon>
        <taxon>Weeksellaceae</taxon>
        <taxon>Riemerella</taxon>
    </lineage>
</organism>
<dbReference type="InterPro" id="IPR012657">
    <property type="entry name" value="23S_rRNA-intervening_sequence"/>
</dbReference>
<dbReference type="CDD" id="cd16377">
    <property type="entry name" value="23S_rRNA_IVP_like"/>
    <property type="match status" value="1"/>
</dbReference>
<dbReference type="Pfam" id="PF05635">
    <property type="entry name" value="23S_rRNA_IVP"/>
    <property type="match status" value="1"/>
</dbReference>
<dbReference type="RefSeq" id="WP_014937764.1">
    <property type="nucleotide sequence ID" value="NC_018609.1"/>
</dbReference>
<dbReference type="PANTHER" id="PTHR38471:SF2">
    <property type="entry name" value="FOUR HELIX BUNDLE PROTEIN"/>
    <property type="match status" value="1"/>
</dbReference>
<dbReference type="InterPro" id="IPR036583">
    <property type="entry name" value="23S_rRNA_IVS_sf"/>
</dbReference>
<keyword evidence="2" id="KW-1185">Reference proteome</keyword>
<dbReference type="HOGENOM" id="CLU_129874_0_0_10"/>
<evidence type="ECO:0000313" key="1">
    <source>
        <dbReference type="EMBL" id="AFR35360.1"/>
    </source>
</evidence>
<dbReference type="Proteomes" id="UP000006276">
    <property type="component" value="Chromosome"/>
</dbReference>
<proteinExistence type="predicted"/>
<dbReference type="EMBL" id="CP003787">
    <property type="protein sequence ID" value="AFR35360.1"/>
    <property type="molecule type" value="Genomic_DNA"/>
</dbReference>
<evidence type="ECO:0000313" key="2">
    <source>
        <dbReference type="Proteomes" id="UP000006276"/>
    </source>
</evidence>
<dbReference type="NCBIfam" id="TIGR02436">
    <property type="entry name" value="four helix bundle protein"/>
    <property type="match status" value="1"/>
</dbReference>
<sequence>MQDIIVSEDMSNIKTFEDLEIWQLSRALCQDIFVIIEETPLKNNFRLANQIDGASGSIMDNIAEGFERNRNREFLQFLSVAKASCGEVRSQLYRLKDRNFVNDKTFEDLKNKTLLLSKKISAFIKYLKNSEMSGTKFK</sequence>
<dbReference type="SUPFAM" id="SSF158446">
    <property type="entry name" value="IVS-encoded protein-like"/>
    <property type="match status" value="1"/>
</dbReference>
<dbReference type="PATRIC" id="fig|1228997.3.peg.752"/>